<keyword evidence="5" id="KW-1185">Reference proteome</keyword>
<dbReference type="InterPro" id="IPR000073">
    <property type="entry name" value="AB_hydrolase_1"/>
</dbReference>
<protein>
    <submittedName>
        <fullName evidence="4">Alpha/beta hydrolase</fullName>
    </submittedName>
</protein>
<dbReference type="Proteomes" id="UP000615796">
    <property type="component" value="Unassembled WGS sequence"/>
</dbReference>
<dbReference type="PANTHER" id="PTHR43798:SF14">
    <property type="entry name" value="SERINE HYDROLASE-LIKE PROTEIN DDB_G0286239"/>
    <property type="match status" value="1"/>
</dbReference>
<evidence type="ECO:0000256" key="1">
    <source>
        <dbReference type="ARBA" id="ARBA00008645"/>
    </source>
</evidence>
<keyword evidence="2 4" id="KW-0378">Hydrolase</keyword>
<dbReference type="GO" id="GO:0016787">
    <property type="term" value="F:hydrolase activity"/>
    <property type="evidence" value="ECO:0007669"/>
    <property type="project" value="UniProtKB-KW"/>
</dbReference>
<evidence type="ECO:0000313" key="4">
    <source>
        <dbReference type="EMBL" id="MBC5850772.1"/>
    </source>
</evidence>
<dbReference type="Pfam" id="PF00561">
    <property type="entry name" value="Abhydrolase_1"/>
    <property type="match status" value="1"/>
</dbReference>
<evidence type="ECO:0000256" key="2">
    <source>
        <dbReference type="ARBA" id="ARBA00022801"/>
    </source>
</evidence>
<dbReference type="InterPro" id="IPR050266">
    <property type="entry name" value="AB_hydrolase_sf"/>
</dbReference>
<dbReference type="InterPro" id="IPR029058">
    <property type="entry name" value="AB_hydrolase_fold"/>
</dbReference>
<dbReference type="PANTHER" id="PTHR43798">
    <property type="entry name" value="MONOACYLGLYCEROL LIPASE"/>
    <property type="match status" value="1"/>
</dbReference>
<dbReference type="EMBL" id="JACRUP010000003">
    <property type="protein sequence ID" value="MBC5850772.1"/>
    <property type="molecule type" value="Genomic_DNA"/>
</dbReference>
<dbReference type="RefSeq" id="WP_187025795.1">
    <property type="nucleotide sequence ID" value="NZ_JACRUP010000003.1"/>
</dbReference>
<name>A0A9X0UH74_VIBME</name>
<reference evidence="4" key="1">
    <citation type="submission" date="2020-08" db="EMBL/GenBank/DDBJ databases">
        <title>Genome Sequencing and Pan-Genome Analysis of Migratory bird Vibrio Strains, Inner Mongolia.</title>
        <authorList>
            <person name="Zheng L."/>
        </authorList>
    </citation>
    <scope>NUCLEOTIDE SEQUENCE</scope>
    <source>
        <strain evidence="4">M13F</strain>
    </source>
</reference>
<dbReference type="Gene3D" id="3.40.50.1820">
    <property type="entry name" value="alpha/beta hydrolase"/>
    <property type="match status" value="1"/>
</dbReference>
<accession>A0A9X0UH74</accession>
<proteinExistence type="inferred from homology"/>
<feature type="domain" description="AB hydrolase-1" evidence="3">
    <location>
        <begin position="28"/>
        <end position="147"/>
    </location>
</feature>
<dbReference type="SUPFAM" id="SSF53474">
    <property type="entry name" value="alpha/beta-Hydrolases"/>
    <property type="match status" value="1"/>
</dbReference>
<sequence>MLGSETLTIAHGEIAGLTVGDVRQSDYSVLFLHGWLDNAASFIPVISLLQQLAPEGHFCAIDLPGHGLSSHKSAANYYSFHDYIDDVYQVLHNLSPNRLVLVGHSLGALIASCYSAAFPEQVAGLVQIEGFLPLAEDPVDSVQRLRQGVLSRQRVRRKPTRYYHSVEEAIEHRARVNQLPAELIEPVVRRGLHQVGAQWRWRHDNKLLCDSLYRQTPQHAQAVMNNIVCPHHVILGDQGFASLQTDLTHYIGQNGQSSIIAGGHHCHLQQPLQVAELILGLVNKI</sequence>
<dbReference type="AlphaFoldDB" id="A0A9X0UH74"/>
<organism evidence="4 5">
    <name type="scientific">Vibrio metschnikovii</name>
    <dbReference type="NCBI Taxonomy" id="28172"/>
    <lineage>
        <taxon>Bacteria</taxon>
        <taxon>Pseudomonadati</taxon>
        <taxon>Pseudomonadota</taxon>
        <taxon>Gammaproteobacteria</taxon>
        <taxon>Vibrionales</taxon>
        <taxon>Vibrionaceae</taxon>
        <taxon>Vibrio</taxon>
    </lineage>
</organism>
<gene>
    <name evidence="4" type="ORF">H8Q88_07320</name>
</gene>
<evidence type="ECO:0000259" key="3">
    <source>
        <dbReference type="Pfam" id="PF00561"/>
    </source>
</evidence>
<evidence type="ECO:0000313" key="5">
    <source>
        <dbReference type="Proteomes" id="UP000615796"/>
    </source>
</evidence>
<dbReference type="GO" id="GO:0016020">
    <property type="term" value="C:membrane"/>
    <property type="evidence" value="ECO:0007669"/>
    <property type="project" value="TreeGrafter"/>
</dbReference>
<comment type="caution">
    <text evidence="4">The sequence shown here is derived from an EMBL/GenBank/DDBJ whole genome shotgun (WGS) entry which is preliminary data.</text>
</comment>
<comment type="similarity">
    <text evidence="1">Belongs to the AB hydrolase superfamily.</text>
</comment>